<sequence>MATCATINATAYSAAAGNEVSRIVLADDDELPSRIHESDGPFVPAEKSEQLDTTPMPLRTPAVVEIATAALEVS</sequence>
<protein>
    <submittedName>
        <fullName evidence="4">Lipoprotein</fullName>
    </submittedName>
</protein>
<evidence type="ECO:0000313" key="2">
    <source>
        <dbReference type="EMBL" id="VDP02241.1"/>
    </source>
</evidence>
<dbReference type="EMBL" id="UZAH01028767">
    <property type="protein sequence ID" value="VDP02241.1"/>
    <property type="molecule type" value="Genomic_DNA"/>
</dbReference>
<name>A0A183G1Y1_HELPZ</name>
<reference evidence="4" key="2">
    <citation type="submission" date="2019-09" db="UniProtKB">
        <authorList>
            <consortium name="WormBaseParasite"/>
        </authorList>
    </citation>
    <scope>IDENTIFICATION</scope>
</reference>
<keyword evidence="3" id="KW-1185">Reference proteome</keyword>
<reference evidence="2 3" key="1">
    <citation type="submission" date="2018-11" db="EMBL/GenBank/DDBJ databases">
        <authorList>
            <consortium name="Pathogen Informatics"/>
        </authorList>
    </citation>
    <scope>NUCLEOTIDE SEQUENCE [LARGE SCALE GENOMIC DNA]</scope>
</reference>
<dbReference type="Proteomes" id="UP000050761">
    <property type="component" value="Unassembled WGS sequence"/>
</dbReference>
<accession>A0A3P7ZRG1</accession>
<gene>
    <name evidence="2" type="ORF">HPBE_LOCUS15252</name>
</gene>
<feature type="region of interest" description="Disordered" evidence="1">
    <location>
        <begin position="33"/>
        <end position="56"/>
    </location>
</feature>
<evidence type="ECO:0000313" key="3">
    <source>
        <dbReference type="Proteomes" id="UP000050761"/>
    </source>
</evidence>
<proteinExistence type="predicted"/>
<evidence type="ECO:0000313" key="4">
    <source>
        <dbReference type="WBParaSite" id="HPBE_0001525301-mRNA-1"/>
    </source>
</evidence>
<dbReference type="AlphaFoldDB" id="A0A183G1Y1"/>
<dbReference type="WBParaSite" id="HPBE_0001525301-mRNA-1">
    <property type="protein sequence ID" value="HPBE_0001525301-mRNA-1"/>
    <property type="gene ID" value="HPBE_0001525301"/>
</dbReference>
<organism evidence="3 4">
    <name type="scientific">Heligmosomoides polygyrus</name>
    <name type="common">Parasitic roundworm</name>
    <dbReference type="NCBI Taxonomy" id="6339"/>
    <lineage>
        <taxon>Eukaryota</taxon>
        <taxon>Metazoa</taxon>
        <taxon>Ecdysozoa</taxon>
        <taxon>Nematoda</taxon>
        <taxon>Chromadorea</taxon>
        <taxon>Rhabditida</taxon>
        <taxon>Rhabditina</taxon>
        <taxon>Rhabditomorpha</taxon>
        <taxon>Strongyloidea</taxon>
        <taxon>Heligmosomidae</taxon>
        <taxon>Heligmosomoides</taxon>
    </lineage>
</organism>
<evidence type="ECO:0000256" key="1">
    <source>
        <dbReference type="SAM" id="MobiDB-lite"/>
    </source>
</evidence>
<accession>A0A183G1Y1</accession>